<name>A0A2I2FFD9_ASPCN</name>
<dbReference type="GO" id="GO:0003700">
    <property type="term" value="F:DNA-binding transcription factor activity"/>
    <property type="evidence" value="ECO:0007669"/>
    <property type="project" value="InterPro"/>
</dbReference>
<dbReference type="InterPro" id="IPR004827">
    <property type="entry name" value="bZIP"/>
</dbReference>
<evidence type="ECO:0000256" key="1">
    <source>
        <dbReference type="SAM" id="MobiDB-lite"/>
    </source>
</evidence>
<dbReference type="GeneID" id="36519245"/>
<evidence type="ECO:0000313" key="4">
    <source>
        <dbReference type="Proteomes" id="UP000234585"/>
    </source>
</evidence>
<dbReference type="OrthoDB" id="4435769at2759"/>
<dbReference type="EMBL" id="KZ559130">
    <property type="protein sequence ID" value="PLB39334.1"/>
    <property type="molecule type" value="Genomic_DNA"/>
</dbReference>
<feature type="domain" description="BZIP" evidence="2">
    <location>
        <begin position="30"/>
        <end position="45"/>
    </location>
</feature>
<gene>
    <name evidence="3" type="ORF">BDW47DRAFT_103488</name>
</gene>
<accession>A0A2I2FFD9</accession>
<organism evidence="3 4">
    <name type="scientific">Aspergillus candidus</name>
    <dbReference type="NCBI Taxonomy" id="41067"/>
    <lineage>
        <taxon>Eukaryota</taxon>
        <taxon>Fungi</taxon>
        <taxon>Dikarya</taxon>
        <taxon>Ascomycota</taxon>
        <taxon>Pezizomycotina</taxon>
        <taxon>Eurotiomycetes</taxon>
        <taxon>Eurotiomycetidae</taxon>
        <taxon>Eurotiales</taxon>
        <taxon>Aspergillaceae</taxon>
        <taxon>Aspergillus</taxon>
        <taxon>Aspergillus subgen. Circumdati</taxon>
    </lineage>
</organism>
<keyword evidence="4" id="KW-1185">Reference proteome</keyword>
<protein>
    <recommendedName>
        <fullName evidence="2">BZIP domain-containing protein</fullName>
    </recommendedName>
</protein>
<proteinExistence type="predicted"/>
<dbReference type="Proteomes" id="UP000234585">
    <property type="component" value="Unassembled WGS sequence"/>
</dbReference>
<dbReference type="PROSITE" id="PS00036">
    <property type="entry name" value="BZIP_BASIC"/>
    <property type="match status" value="1"/>
</dbReference>
<evidence type="ECO:0000313" key="3">
    <source>
        <dbReference type="EMBL" id="PLB39334.1"/>
    </source>
</evidence>
<dbReference type="RefSeq" id="XP_024673346.1">
    <property type="nucleotide sequence ID" value="XM_024812085.1"/>
</dbReference>
<dbReference type="AlphaFoldDB" id="A0A2I2FFD9"/>
<reference evidence="3 4" key="1">
    <citation type="submission" date="2017-12" db="EMBL/GenBank/DDBJ databases">
        <authorList>
            <consortium name="DOE Joint Genome Institute"/>
            <person name="Haridas S."/>
            <person name="Kjaerbolling I."/>
            <person name="Vesth T.C."/>
            <person name="Frisvad J.C."/>
            <person name="Nybo J.L."/>
            <person name="Theobald S."/>
            <person name="Kuo A."/>
            <person name="Bowyer P."/>
            <person name="Matsuda Y."/>
            <person name="Mondo S."/>
            <person name="Lyhne E.K."/>
            <person name="Kogle M.E."/>
            <person name="Clum A."/>
            <person name="Lipzen A."/>
            <person name="Salamov A."/>
            <person name="Ngan C.Y."/>
            <person name="Daum C."/>
            <person name="Chiniquy J."/>
            <person name="Barry K."/>
            <person name="LaButti K."/>
            <person name="Simmons B.A."/>
            <person name="Magnuson J.K."/>
            <person name="Mortensen U.H."/>
            <person name="Larsen T.O."/>
            <person name="Grigoriev I.V."/>
            <person name="Baker S.E."/>
            <person name="Andersen M.R."/>
            <person name="Nordberg H.P."/>
            <person name="Cantor M.N."/>
            <person name="Hua S.X."/>
        </authorList>
    </citation>
    <scope>NUCLEOTIDE SEQUENCE [LARGE SCALE GENOMIC DNA]</scope>
    <source>
        <strain evidence="3 4">CBS 102.13</strain>
    </source>
</reference>
<dbReference type="CDD" id="cd14688">
    <property type="entry name" value="bZIP_YAP"/>
    <property type="match status" value="1"/>
</dbReference>
<sequence>MTSHDTEDSEAPPPAPKKSGRSQSPRAMERRRLQNRIAQRNHRRRLKEQIAAEEAGEIQDVQPASTFQQTPSDPLPDSPSLTLSQSMDATLLPDDLFNQATSPWPGLDPMLIQMPAINPALNNPGQWAFPSPNGCTCNSITGRTVGSGRCRKGERSFG</sequence>
<evidence type="ECO:0000259" key="2">
    <source>
        <dbReference type="PROSITE" id="PS00036"/>
    </source>
</evidence>
<feature type="region of interest" description="Disordered" evidence="1">
    <location>
        <begin position="1"/>
        <end position="86"/>
    </location>
</feature>